<organism evidence="1 2">
    <name type="scientific">Papaver atlanticum</name>
    <dbReference type="NCBI Taxonomy" id="357466"/>
    <lineage>
        <taxon>Eukaryota</taxon>
        <taxon>Viridiplantae</taxon>
        <taxon>Streptophyta</taxon>
        <taxon>Embryophyta</taxon>
        <taxon>Tracheophyta</taxon>
        <taxon>Spermatophyta</taxon>
        <taxon>Magnoliopsida</taxon>
        <taxon>Ranunculales</taxon>
        <taxon>Papaveraceae</taxon>
        <taxon>Papaveroideae</taxon>
        <taxon>Papaver</taxon>
    </lineage>
</organism>
<protein>
    <submittedName>
        <fullName evidence="1">Uncharacterized protein</fullName>
    </submittedName>
</protein>
<accession>A0AAD4XX70</accession>
<sequence>MKSDTFLGFSGDEYWSLAIPFSLSGSFARWASRFPNNRRSRCRGSRSTNGALCLYPMIYGEFSAITVVNGMKTKSEKFVGGLCISNIL</sequence>
<dbReference type="AlphaFoldDB" id="A0AAD4XX70"/>
<comment type="caution">
    <text evidence="1">The sequence shown here is derived from an EMBL/GenBank/DDBJ whole genome shotgun (WGS) entry which is preliminary data.</text>
</comment>
<proteinExistence type="predicted"/>
<keyword evidence="2" id="KW-1185">Reference proteome</keyword>
<evidence type="ECO:0000313" key="1">
    <source>
        <dbReference type="EMBL" id="KAI3955543.1"/>
    </source>
</evidence>
<dbReference type="Proteomes" id="UP001202328">
    <property type="component" value="Unassembled WGS sequence"/>
</dbReference>
<gene>
    <name evidence="1" type="ORF">MKW98_028488</name>
</gene>
<name>A0AAD4XX70_9MAGN</name>
<dbReference type="EMBL" id="JAJJMB010001750">
    <property type="protein sequence ID" value="KAI3955543.1"/>
    <property type="molecule type" value="Genomic_DNA"/>
</dbReference>
<evidence type="ECO:0000313" key="2">
    <source>
        <dbReference type="Proteomes" id="UP001202328"/>
    </source>
</evidence>
<reference evidence="1" key="1">
    <citation type="submission" date="2022-04" db="EMBL/GenBank/DDBJ databases">
        <title>A functionally conserved STORR gene fusion in Papaver species that diverged 16.8 million years ago.</title>
        <authorList>
            <person name="Catania T."/>
        </authorList>
    </citation>
    <scope>NUCLEOTIDE SEQUENCE</scope>
    <source>
        <strain evidence="1">S-188037</strain>
    </source>
</reference>